<dbReference type="InterPro" id="IPR009703">
    <property type="entry name" value="Selenoprotein_S"/>
</dbReference>
<keyword evidence="4" id="KW-0963">Cytoplasm</keyword>
<dbReference type="PANTHER" id="PTHR28621:SF1">
    <property type="entry name" value="SELENOPROTEIN S"/>
    <property type="match status" value="1"/>
</dbReference>
<dbReference type="EMBL" id="JARO02000657">
    <property type="protein sequence ID" value="KPP77823.1"/>
    <property type="molecule type" value="Genomic_DNA"/>
</dbReference>
<comment type="subcellular location">
    <subcellularLocation>
        <location evidence="2">Cytoplasm</location>
    </subcellularLocation>
    <subcellularLocation>
        <location evidence="1">Endoplasmic reticulum membrane</location>
        <topology evidence="1">Single-pass membrane protein</topology>
    </subcellularLocation>
</comment>
<dbReference type="SUPFAM" id="SSF57184">
    <property type="entry name" value="Growth factor receptor domain"/>
    <property type="match status" value="1"/>
</dbReference>
<evidence type="ECO:0000256" key="8">
    <source>
        <dbReference type="ARBA" id="ARBA00022989"/>
    </source>
</evidence>
<dbReference type="Gene3D" id="2.10.220.10">
    <property type="entry name" value="Hormone Receptor, Insulin-like Growth Factor Receptor 1, Chain A, domain 2"/>
    <property type="match status" value="2"/>
</dbReference>
<dbReference type="Gene3D" id="6.10.250.2950">
    <property type="match status" value="1"/>
</dbReference>
<feature type="coiled-coil region" evidence="10">
    <location>
        <begin position="172"/>
        <end position="210"/>
    </location>
</feature>
<dbReference type="PANTHER" id="PTHR28621">
    <property type="entry name" value="SELENOPROTEIN S"/>
    <property type="match status" value="1"/>
</dbReference>
<evidence type="ECO:0000256" key="6">
    <source>
        <dbReference type="ARBA" id="ARBA00022824"/>
    </source>
</evidence>
<comment type="similarity">
    <text evidence="3">Belongs to the selenoprotein S family.</text>
</comment>
<evidence type="ECO:0000256" key="5">
    <source>
        <dbReference type="ARBA" id="ARBA00022692"/>
    </source>
</evidence>
<reference evidence="13 14" key="1">
    <citation type="submission" date="2015-08" db="EMBL/GenBank/DDBJ databases">
        <title>The genome of the Asian arowana (Scleropages formosus).</title>
        <authorList>
            <person name="Tan M.H."/>
            <person name="Gan H.M."/>
            <person name="Croft L.J."/>
            <person name="Austin C.M."/>
        </authorList>
    </citation>
    <scope>NUCLEOTIDE SEQUENCE [LARGE SCALE GENOMIC DNA]</scope>
    <source>
        <strain evidence="13">Aro1</strain>
    </source>
</reference>
<keyword evidence="7" id="KW-0712">Selenocysteine</keyword>
<organism evidence="13 14">
    <name type="scientific">Scleropages formosus</name>
    <name type="common">Asian bonytongue</name>
    <name type="synonym">Osteoglossum formosum</name>
    <dbReference type="NCBI Taxonomy" id="113540"/>
    <lineage>
        <taxon>Eukaryota</taxon>
        <taxon>Metazoa</taxon>
        <taxon>Chordata</taxon>
        <taxon>Craniata</taxon>
        <taxon>Vertebrata</taxon>
        <taxon>Euteleostomi</taxon>
        <taxon>Actinopterygii</taxon>
        <taxon>Neopterygii</taxon>
        <taxon>Teleostei</taxon>
        <taxon>Osteoglossocephala</taxon>
        <taxon>Osteoglossomorpha</taxon>
        <taxon>Osteoglossiformes</taxon>
        <taxon>Osteoglossidae</taxon>
        <taxon>Scleropages</taxon>
    </lineage>
</organism>
<evidence type="ECO:0000256" key="7">
    <source>
        <dbReference type="ARBA" id="ARBA00022933"/>
    </source>
</evidence>
<name>A0A0P7V6T5_SCLFO</name>
<dbReference type="GO" id="GO:0030970">
    <property type="term" value="P:retrograde protein transport, ER to cytosol"/>
    <property type="evidence" value="ECO:0007669"/>
    <property type="project" value="TreeGrafter"/>
</dbReference>
<proteinExistence type="inferred from homology"/>
<sequence>MTCVPECADGTFFHLEEMKCSPCHHSCFTCTGPGKEECIHCAQDFLQQDWACVPVCSEGYYPGEAASLAQRMCRRCEENCLSCQGPGVTCSRCRDGYSLVGGSCIINATCNNVCVCARAVGAFFAEYGWYLLLISVALYLLVQEVKKRRANRGHNDSVSDSVEDTAAVVRRQEALEASRRRMQEELDAQAAQYKEKKQKIEEEKRKQKIEMWESMKEGRSYRGNARAAENADEASTSTVVKPKKDKKPLRSTGYNPLTGDGGGTCSWRPGRRGPSAGG</sequence>
<dbReference type="AlphaFoldDB" id="A0A0P7V6T5"/>
<keyword evidence="6" id="KW-0256">Endoplasmic reticulum</keyword>
<evidence type="ECO:0000256" key="10">
    <source>
        <dbReference type="SAM" id="Coils"/>
    </source>
</evidence>
<dbReference type="GO" id="GO:0036502">
    <property type="term" value="C:Derlin-1-VIMP complex"/>
    <property type="evidence" value="ECO:0007669"/>
    <property type="project" value="TreeGrafter"/>
</dbReference>
<evidence type="ECO:0000256" key="12">
    <source>
        <dbReference type="SAM" id="Phobius"/>
    </source>
</evidence>
<evidence type="ECO:0000256" key="2">
    <source>
        <dbReference type="ARBA" id="ARBA00004496"/>
    </source>
</evidence>
<evidence type="ECO:0000256" key="11">
    <source>
        <dbReference type="SAM" id="MobiDB-lite"/>
    </source>
</evidence>
<evidence type="ECO:0000256" key="9">
    <source>
        <dbReference type="ARBA" id="ARBA00023136"/>
    </source>
</evidence>
<evidence type="ECO:0000313" key="14">
    <source>
        <dbReference type="Proteomes" id="UP000034805"/>
    </source>
</evidence>
<dbReference type="CDD" id="cd00064">
    <property type="entry name" value="FU"/>
    <property type="match status" value="2"/>
</dbReference>
<keyword evidence="5 12" id="KW-0812">Transmembrane</keyword>
<protein>
    <submittedName>
        <fullName evidence="13">Selenoprotein S-like</fullName>
    </submittedName>
</protein>
<comment type="caution">
    <text evidence="13">The sequence shown here is derived from an EMBL/GenBank/DDBJ whole genome shotgun (WGS) entry which is preliminary data.</text>
</comment>
<dbReference type="SMART" id="SM00261">
    <property type="entry name" value="FU"/>
    <property type="match status" value="2"/>
</dbReference>
<dbReference type="Pfam" id="PF06936">
    <property type="entry name" value="Selenoprotein_S"/>
    <property type="match status" value="1"/>
</dbReference>
<keyword evidence="10" id="KW-0175">Coiled coil</keyword>
<evidence type="ECO:0000256" key="4">
    <source>
        <dbReference type="ARBA" id="ARBA00022490"/>
    </source>
</evidence>
<keyword evidence="9 12" id="KW-0472">Membrane</keyword>
<dbReference type="InterPro" id="IPR006212">
    <property type="entry name" value="Furin_repeat"/>
</dbReference>
<evidence type="ECO:0000256" key="1">
    <source>
        <dbReference type="ARBA" id="ARBA00004389"/>
    </source>
</evidence>
<dbReference type="GO" id="GO:0036513">
    <property type="term" value="C:Derlin-1 retrotranslocation complex"/>
    <property type="evidence" value="ECO:0007669"/>
    <property type="project" value="TreeGrafter"/>
</dbReference>
<dbReference type="STRING" id="113540.ENSSFOP00015026823"/>
<dbReference type="InterPro" id="IPR009030">
    <property type="entry name" value="Growth_fac_rcpt_cys_sf"/>
</dbReference>
<feature type="transmembrane region" description="Helical" evidence="12">
    <location>
        <begin position="119"/>
        <end position="142"/>
    </location>
</feature>
<evidence type="ECO:0000313" key="13">
    <source>
        <dbReference type="EMBL" id="KPP77823.1"/>
    </source>
</evidence>
<dbReference type="Proteomes" id="UP000034805">
    <property type="component" value="Unassembled WGS sequence"/>
</dbReference>
<evidence type="ECO:0000256" key="3">
    <source>
        <dbReference type="ARBA" id="ARBA00011034"/>
    </source>
</evidence>
<dbReference type="GO" id="GO:0030968">
    <property type="term" value="P:endoplasmic reticulum unfolded protein response"/>
    <property type="evidence" value="ECO:0007669"/>
    <property type="project" value="TreeGrafter"/>
</dbReference>
<feature type="region of interest" description="Disordered" evidence="11">
    <location>
        <begin position="215"/>
        <end position="278"/>
    </location>
</feature>
<gene>
    <name evidence="13" type="ORF">Z043_102732</name>
</gene>
<keyword evidence="8 12" id="KW-1133">Transmembrane helix</keyword>
<accession>A0A0P7V6T5</accession>